<reference evidence="1 2" key="1">
    <citation type="journal article" date="2018" name="Sci. Rep.">
        <title>Genomic signatures of local adaptation to the degree of environmental predictability in rotifers.</title>
        <authorList>
            <person name="Franch-Gras L."/>
            <person name="Hahn C."/>
            <person name="Garcia-Roger E.M."/>
            <person name="Carmona M.J."/>
            <person name="Serra M."/>
            <person name="Gomez A."/>
        </authorList>
    </citation>
    <scope>NUCLEOTIDE SEQUENCE [LARGE SCALE GENOMIC DNA]</scope>
    <source>
        <strain evidence="1">HYR1</strain>
    </source>
</reference>
<dbReference type="AlphaFoldDB" id="A0A3M7T6A2"/>
<evidence type="ECO:0000313" key="1">
    <source>
        <dbReference type="EMBL" id="RNA43449.1"/>
    </source>
</evidence>
<protein>
    <submittedName>
        <fullName evidence="1">Uncharacterized protein</fullName>
    </submittedName>
</protein>
<accession>A0A3M7T6A2</accession>
<name>A0A3M7T6A2_BRAPC</name>
<sequence>MTKTVSFLSDKAPPRKKIELTLDQMKLTNKLKVISSDYRLTEVLIVRREFLKISLFGLMRTDCSSYRAKFMNCLPIIQGTYS</sequence>
<comment type="caution">
    <text evidence="1">The sequence shown here is derived from an EMBL/GenBank/DDBJ whole genome shotgun (WGS) entry which is preliminary data.</text>
</comment>
<dbReference type="EMBL" id="REGN01000224">
    <property type="protein sequence ID" value="RNA43449.1"/>
    <property type="molecule type" value="Genomic_DNA"/>
</dbReference>
<gene>
    <name evidence="1" type="ORF">BpHYR1_039745</name>
</gene>
<proteinExistence type="predicted"/>
<organism evidence="1 2">
    <name type="scientific">Brachionus plicatilis</name>
    <name type="common">Marine rotifer</name>
    <name type="synonym">Brachionus muelleri</name>
    <dbReference type="NCBI Taxonomy" id="10195"/>
    <lineage>
        <taxon>Eukaryota</taxon>
        <taxon>Metazoa</taxon>
        <taxon>Spiralia</taxon>
        <taxon>Gnathifera</taxon>
        <taxon>Rotifera</taxon>
        <taxon>Eurotatoria</taxon>
        <taxon>Monogononta</taxon>
        <taxon>Pseudotrocha</taxon>
        <taxon>Ploima</taxon>
        <taxon>Brachionidae</taxon>
        <taxon>Brachionus</taxon>
    </lineage>
</organism>
<keyword evidence="2" id="KW-1185">Reference proteome</keyword>
<evidence type="ECO:0000313" key="2">
    <source>
        <dbReference type="Proteomes" id="UP000276133"/>
    </source>
</evidence>
<dbReference type="Proteomes" id="UP000276133">
    <property type="component" value="Unassembled WGS sequence"/>
</dbReference>